<feature type="transmembrane region" description="Helical" evidence="2">
    <location>
        <begin position="88"/>
        <end position="105"/>
    </location>
</feature>
<dbReference type="Proteomes" id="UP000199645">
    <property type="component" value="Unassembled WGS sequence"/>
</dbReference>
<evidence type="ECO:0000256" key="2">
    <source>
        <dbReference type="SAM" id="Phobius"/>
    </source>
</evidence>
<proteinExistence type="predicted"/>
<feature type="compositionally biased region" description="Low complexity" evidence="1">
    <location>
        <begin position="299"/>
        <end position="311"/>
    </location>
</feature>
<feature type="transmembrane region" description="Helical" evidence="2">
    <location>
        <begin position="441"/>
        <end position="464"/>
    </location>
</feature>
<accession>A0A1I2A416</accession>
<keyword evidence="2" id="KW-0472">Membrane</keyword>
<feature type="transmembrane region" description="Helical" evidence="2">
    <location>
        <begin position="485"/>
        <end position="504"/>
    </location>
</feature>
<protein>
    <submittedName>
        <fullName evidence="3">Uncharacterized protein</fullName>
    </submittedName>
</protein>
<feature type="region of interest" description="Disordered" evidence="1">
    <location>
        <begin position="242"/>
        <end position="311"/>
    </location>
</feature>
<feature type="transmembrane region" description="Helical" evidence="2">
    <location>
        <begin position="400"/>
        <end position="421"/>
    </location>
</feature>
<feature type="compositionally biased region" description="Polar residues" evidence="1">
    <location>
        <begin position="260"/>
        <end position="277"/>
    </location>
</feature>
<keyword evidence="2" id="KW-0812">Transmembrane</keyword>
<keyword evidence="4" id="KW-1185">Reference proteome</keyword>
<name>A0A1I2A416_9ACTN</name>
<gene>
    <name evidence="3" type="ORF">SAMN05421541_101496</name>
</gene>
<sequence>MGDDRDRAARAGVGTMTVALTHGPATTTGPLAHGVGSAEGLPLPLDLVLQAGAATVMVSFLIAAFGWRTPRLKPSEPRRFGVARRLRYPVLALALYVTGFALAGPREGNPAAHALFVWLWVGLIPISVVFGPVWRAVNPLRTVFTLLGLPRRGLRPLPPGHPRSSWPAAAFLLAFVWFELLAPHHGDPVTVGLWILGYALSQMIIALYRGEEWFARGDCFEVYSDLAGRLSPLRHRKALSGLAPAAVPRSTPTAPPRGAPSSSPERTSSVAVSTQDGPSPLPDASLPGGTSSPSGAALSDGSLPQSGASSSSGVISAALRPGAGRETGRPPLVAAGLAGFIAIWWGSTVFDSVSASPFWTGLTERAGHPLLLGSAALILVCTVVFLALRRTAGATDVSLSLIPIAVGYTLAHYLSVLIVEAPRGVLLLLGESTAGWDPQPTPAVIATAQIALILIGHAIGVFVAHDHALESAAQRPALAVLADELPLVLFMILCTWAGLFLLFVR</sequence>
<keyword evidence="2" id="KW-1133">Transmembrane helix</keyword>
<dbReference type="EMBL" id="FONV01000001">
    <property type="protein sequence ID" value="SFE38702.1"/>
    <property type="molecule type" value="Genomic_DNA"/>
</dbReference>
<feature type="transmembrane region" description="Helical" evidence="2">
    <location>
        <begin position="111"/>
        <end position="134"/>
    </location>
</feature>
<evidence type="ECO:0000313" key="3">
    <source>
        <dbReference type="EMBL" id="SFE38702.1"/>
    </source>
</evidence>
<evidence type="ECO:0000256" key="1">
    <source>
        <dbReference type="SAM" id="MobiDB-lite"/>
    </source>
</evidence>
<dbReference type="STRING" id="35752.SAMN05421541_101496"/>
<feature type="transmembrane region" description="Helical" evidence="2">
    <location>
        <begin position="370"/>
        <end position="388"/>
    </location>
</feature>
<reference evidence="3 4" key="1">
    <citation type="submission" date="2016-10" db="EMBL/GenBank/DDBJ databases">
        <authorList>
            <person name="de Groot N.N."/>
        </authorList>
    </citation>
    <scope>NUCLEOTIDE SEQUENCE [LARGE SCALE GENOMIC DNA]</scope>
    <source>
        <strain evidence="3 4">DSM 43019</strain>
    </source>
</reference>
<evidence type="ECO:0000313" key="4">
    <source>
        <dbReference type="Proteomes" id="UP000199645"/>
    </source>
</evidence>
<dbReference type="AlphaFoldDB" id="A0A1I2A416"/>
<organism evidence="3 4">
    <name type="scientific">Actinoplanes philippinensis</name>
    <dbReference type="NCBI Taxonomy" id="35752"/>
    <lineage>
        <taxon>Bacteria</taxon>
        <taxon>Bacillati</taxon>
        <taxon>Actinomycetota</taxon>
        <taxon>Actinomycetes</taxon>
        <taxon>Micromonosporales</taxon>
        <taxon>Micromonosporaceae</taxon>
        <taxon>Actinoplanes</taxon>
    </lineage>
</organism>
<feature type="transmembrane region" description="Helical" evidence="2">
    <location>
        <begin position="332"/>
        <end position="350"/>
    </location>
</feature>
<feature type="transmembrane region" description="Helical" evidence="2">
    <location>
        <begin position="47"/>
        <end position="67"/>
    </location>
</feature>